<dbReference type="SUPFAM" id="SSF111369">
    <property type="entry name" value="HlyD-like secretion proteins"/>
    <property type="match status" value="1"/>
</dbReference>
<sequence length="386" mass="40921">MKNRSLIPVYLLATAVAFASCGGNKNAQPPAMPPAAVEVATVNEGAASYHENYPGTVTALNEVELRPQVSGYITGIHFQDGQHVNKGQLLYSIDQQTYQAGVSQAQANLAVSRANLVKAQKDADRYIALDKKDAIAKQVLDHAMADLESAKMQVRAAEAGVKGVETNLRYSNIYAPFSGTIGISLVKMGASVSPGTTLLNTISTDDPIAVDFFLDQKELGKFTELEKQGTVSKDSTFTIALADGSEYPFSGKVASIDRAVDAQTGTIRVRLAFQNAEKNLRPGMSTVVKVYHTAADHSLIIPYKAVTEQMGEYFVYKVTDSSTVTQTKVKMGTVIRDNVVIKDGLAAGDKIVVDGLQKVKEGAKIAPTQPGAAGQPAAGAPAAGKQ</sequence>
<evidence type="ECO:0000259" key="4">
    <source>
        <dbReference type="Pfam" id="PF25876"/>
    </source>
</evidence>
<dbReference type="Pfam" id="PF25917">
    <property type="entry name" value="BSH_RND"/>
    <property type="match status" value="1"/>
</dbReference>
<dbReference type="Gene3D" id="1.10.287.470">
    <property type="entry name" value="Helix hairpin bin"/>
    <property type="match status" value="1"/>
</dbReference>
<evidence type="ECO:0000256" key="1">
    <source>
        <dbReference type="ARBA" id="ARBA00009477"/>
    </source>
</evidence>
<feature type="domain" description="YknX-like C-terminal permuted SH3-like" evidence="7">
    <location>
        <begin position="300"/>
        <end position="365"/>
    </location>
</feature>
<evidence type="ECO:0000259" key="7">
    <source>
        <dbReference type="Pfam" id="PF25989"/>
    </source>
</evidence>
<proteinExistence type="inferred from homology"/>
<feature type="domain" description="Multidrug resistance protein MdtA-like beta-barrel" evidence="6">
    <location>
        <begin position="207"/>
        <end position="290"/>
    </location>
</feature>
<evidence type="ECO:0000256" key="3">
    <source>
        <dbReference type="SAM" id="SignalP"/>
    </source>
</evidence>
<dbReference type="Pfam" id="PF25944">
    <property type="entry name" value="Beta-barrel_RND"/>
    <property type="match status" value="1"/>
</dbReference>
<evidence type="ECO:0000313" key="8">
    <source>
        <dbReference type="EMBL" id="PSK92035.1"/>
    </source>
</evidence>
<dbReference type="InterPro" id="IPR058625">
    <property type="entry name" value="MdtA-like_BSH"/>
</dbReference>
<gene>
    <name evidence="8" type="ORF">B0I18_104129</name>
</gene>
<dbReference type="EMBL" id="PYGD01000004">
    <property type="protein sequence ID" value="PSK92035.1"/>
    <property type="molecule type" value="Genomic_DNA"/>
</dbReference>
<dbReference type="GO" id="GO:0030313">
    <property type="term" value="C:cell envelope"/>
    <property type="evidence" value="ECO:0007669"/>
    <property type="project" value="UniProtKB-SubCell"/>
</dbReference>
<evidence type="ECO:0000256" key="2">
    <source>
        <dbReference type="SAM" id="MobiDB-lite"/>
    </source>
</evidence>
<dbReference type="InterPro" id="IPR058637">
    <property type="entry name" value="YknX-like_C"/>
</dbReference>
<dbReference type="OrthoDB" id="9801814at2"/>
<dbReference type="Gene3D" id="2.40.30.170">
    <property type="match status" value="1"/>
</dbReference>
<dbReference type="InterPro" id="IPR058626">
    <property type="entry name" value="MdtA-like_b-barrel"/>
</dbReference>
<feature type="chain" id="PRO_5015188043" evidence="3">
    <location>
        <begin position="20"/>
        <end position="386"/>
    </location>
</feature>
<dbReference type="Proteomes" id="UP000240572">
    <property type="component" value="Unassembled WGS sequence"/>
</dbReference>
<dbReference type="GO" id="GO:0046677">
    <property type="term" value="P:response to antibiotic"/>
    <property type="evidence" value="ECO:0007669"/>
    <property type="project" value="TreeGrafter"/>
</dbReference>
<keyword evidence="3" id="KW-0732">Signal</keyword>
<dbReference type="GO" id="GO:0022857">
    <property type="term" value="F:transmembrane transporter activity"/>
    <property type="evidence" value="ECO:0007669"/>
    <property type="project" value="InterPro"/>
</dbReference>
<dbReference type="AlphaFoldDB" id="A0A2P8D492"/>
<dbReference type="InterPro" id="IPR006143">
    <property type="entry name" value="RND_pump_MFP"/>
</dbReference>
<accession>A0A2P8D492</accession>
<dbReference type="Pfam" id="PF25989">
    <property type="entry name" value="YknX_C"/>
    <property type="match status" value="1"/>
</dbReference>
<feature type="signal peptide" evidence="3">
    <location>
        <begin position="1"/>
        <end position="19"/>
    </location>
</feature>
<feature type="domain" description="Multidrug resistance protein MdtA-like barrel-sandwich hybrid" evidence="5">
    <location>
        <begin position="61"/>
        <end position="200"/>
    </location>
</feature>
<dbReference type="Gene3D" id="2.40.50.100">
    <property type="match status" value="1"/>
</dbReference>
<feature type="domain" description="Multidrug resistance protein MdtA-like alpha-helical hairpin" evidence="4">
    <location>
        <begin position="103"/>
        <end position="171"/>
    </location>
</feature>
<organism evidence="8 9">
    <name type="scientific">Taibaiella chishuiensis</name>
    <dbReference type="NCBI Taxonomy" id="1434707"/>
    <lineage>
        <taxon>Bacteria</taxon>
        <taxon>Pseudomonadati</taxon>
        <taxon>Bacteroidota</taxon>
        <taxon>Chitinophagia</taxon>
        <taxon>Chitinophagales</taxon>
        <taxon>Chitinophagaceae</taxon>
        <taxon>Taibaiella</taxon>
    </lineage>
</organism>
<dbReference type="PROSITE" id="PS51257">
    <property type="entry name" value="PROKAR_LIPOPROTEIN"/>
    <property type="match status" value="1"/>
</dbReference>
<protein>
    <submittedName>
        <fullName evidence="8">Membrane fusion protein (Multidrug efflux system)</fullName>
    </submittedName>
</protein>
<keyword evidence="9" id="KW-1185">Reference proteome</keyword>
<feature type="region of interest" description="Disordered" evidence="2">
    <location>
        <begin position="364"/>
        <end position="386"/>
    </location>
</feature>
<evidence type="ECO:0000313" key="9">
    <source>
        <dbReference type="Proteomes" id="UP000240572"/>
    </source>
</evidence>
<comment type="caution">
    <text evidence="8">The sequence shown here is derived from an EMBL/GenBank/DDBJ whole genome shotgun (WGS) entry which is preliminary data.</text>
</comment>
<evidence type="ECO:0000259" key="6">
    <source>
        <dbReference type="Pfam" id="PF25944"/>
    </source>
</evidence>
<comment type="similarity">
    <text evidence="1">Belongs to the membrane fusion protein (MFP) (TC 8.A.1) family.</text>
</comment>
<dbReference type="RefSeq" id="WP_106523108.1">
    <property type="nucleotide sequence ID" value="NZ_PYGD01000004.1"/>
</dbReference>
<dbReference type="InterPro" id="IPR058624">
    <property type="entry name" value="MdtA-like_HH"/>
</dbReference>
<feature type="compositionally biased region" description="Low complexity" evidence="2">
    <location>
        <begin position="366"/>
        <end position="386"/>
    </location>
</feature>
<dbReference type="NCBIfam" id="TIGR01730">
    <property type="entry name" value="RND_mfp"/>
    <property type="match status" value="1"/>
</dbReference>
<name>A0A2P8D492_9BACT</name>
<dbReference type="GO" id="GO:0005886">
    <property type="term" value="C:plasma membrane"/>
    <property type="evidence" value="ECO:0007669"/>
    <property type="project" value="TreeGrafter"/>
</dbReference>
<dbReference type="Gene3D" id="2.40.420.20">
    <property type="match status" value="1"/>
</dbReference>
<dbReference type="Pfam" id="PF25876">
    <property type="entry name" value="HH_MFP_RND"/>
    <property type="match status" value="1"/>
</dbReference>
<dbReference type="PANTHER" id="PTHR30158">
    <property type="entry name" value="ACRA/E-RELATED COMPONENT OF DRUG EFFLUX TRANSPORTER"/>
    <property type="match status" value="1"/>
</dbReference>
<reference evidence="8 9" key="1">
    <citation type="submission" date="2018-03" db="EMBL/GenBank/DDBJ databases">
        <title>Genomic Encyclopedia of Type Strains, Phase III (KMG-III): the genomes of soil and plant-associated and newly described type strains.</title>
        <authorList>
            <person name="Whitman W."/>
        </authorList>
    </citation>
    <scope>NUCLEOTIDE SEQUENCE [LARGE SCALE GENOMIC DNA]</scope>
    <source>
        <strain evidence="8 9">CGMCC 1.12700</strain>
    </source>
</reference>
<evidence type="ECO:0000259" key="5">
    <source>
        <dbReference type="Pfam" id="PF25917"/>
    </source>
</evidence>